<evidence type="ECO:0000313" key="9">
    <source>
        <dbReference type="EMBL" id="KAF7231886.1"/>
    </source>
</evidence>
<feature type="compositionally biased region" description="Basic and acidic residues" evidence="6">
    <location>
        <begin position="1431"/>
        <end position="1442"/>
    </location>
</feature>
<dbReference type="InterPro" id="IPR014720">
    <property type="entry name" value="dsRBD_dom"/>
</dbReference>
<reference evidence="9" key="1">
    <citation type="submission" date="2019-07" db="EMBL/GenBank/DDBJ databases">
        <title>Annotation for the trematode Paragonimus miyazaki's.</title>
        <authorList>
            <person name="Choi Y.-J."/>
        </authorList>
    </citation>
    <scope>NUCLEOTIDE SEQUENCE</scope>
    <source>
        <strain evidence="9">Japan</strain>
    </source>
</reference>
<dbReference type="InterPro" id="IPR044442">
    <property type="entry name" value="RNAse_III_DSRM__animal"/>
</dbReference>
<dbReference type="Gene3D" id="3.30.160.20">
    <property type="match status" value="1"/>
</dbReference>
<feature type="region of interest" description="Disordered" evidence="6">
    <location>
        <begin position="1431"/>
        <end position="1523"/>
    </location>
</feature>
<dbReference type="InterPro" id="IPR058938">
    <property type="entry name" value="Helical_CED_Drosha"/>
</dbReference>
<evidence type="ECO:0000313" key="10">
    <source>
        <dbReference type="Proteomes" id="UP000822476"/>
    </source>
</evidence>
<dbReference type="InterPro" id="IPR036389">
    <property type="entry name" value="RNase_III_sf"/>
</dbReference>
<dbReference type="GO" id="GO:0004525">
    <property type="term" value="F:ribonuclease III activity"/>
    <property type="evidence" value="ECO:0007669"/>
    <property type="project" value="InterPro"/>
</dbReference>
<dbReference type="Pfam" id="PF26050">
    <property type="entry name" value="Helical_CED_Drosha"/>
    <property type="match status" value="1"/>
</dbReference>
<accession>A0A8S9Y854</accession>
<feature type="compositionally biased region" description="Polar residues" evidence="6">
    <location>
        <begin position="227"/>
        <end position="238"/>
    </location>
</feature>
<dbReference type="SUPFAM" id="SSF69065">
    <property type="entry name" value="RNase III domain-like"/>
    <property type="match status" value="2"/>
</dbReference>
<proteinExistence type="predicted"/>
<keyword evidence="2" id="KW-0255">Endonuclease</keyword>
<evidence type="ECO:0000256" key="6">
    <source>
        <dbReference type="SAM" id="MobiDB-lite"/>
    </source>
</evidence>
<dbReference type="GO" id="GO:0070877">
    <property type="term" value="C:microprocessor complex"/>
    <property type="evidence" value="ECO:0007669"/>
    <property type="project" value="TreeGrafter"/>
</dbReference>
<keyword evidence="4 5" id="KW-0694">RNA-binding</keyword>
<dbReference type="PANTHER" id="PTHR11207">
    <property type="entry name" value="RIBONUCLEASE III"/>
    <property type="match status" value="1"/>
</dbReference>
<dbReference type="CDD" id="cd00593">
    <property type="entry name" value="RIBOc"/>
    <property type="match status" value="2"/>
</dbReference>
<evidence type="ECO:0000256" key="4">
    <source>
        <dbReference type="ARBA" id="ARBA00022884"/>
    </source>
</evidence>
<dbReference type="Gene3D" id="1.10.1520.10">
    <property type="entry name" value="Ribonuclease III domain"/>
    <property type="match status" value="2"/>
</dbReference>
<feature type="compositionally biased region" description="Acidic residues" evidence="6">
    <location>
        <begin position="1460"/>
        <end position="1475"/>
    </location>
</feature>
<keyword evidence="10" id="KW-1185">Reference proteome</keyword>
<dbReference type="PANTHER" id="PTHR11207:SF0">
    <property type="entry name" value="RIBONUCLEASE 3"/>
    <property type="match status" value="1"/>
</dbReference>
<gene>
    <name evidence="9" type="ORF">EG68_10526</name>
</gene>
<evidence type="ECO:0000256" key="2">
    <source>
        <dbReference type="ARBA" id="ARBA00022759"/>
    </source>
</evidence>
<keyword evidence="3" id="KW-0378">Hydrolase</keyword>
<dbReference type="SUPFAM" id="SSF54768">
    <property type="entry name" value="dsRNA-binding domain-like"/>
    <property type="match status" value="1"/>
</dbReference>
<feature type="compositionally biased region" description="Acidic residues" evidence="6">
    <location>
        <begin position="1492"/>
        <end position="1503"/>
    </location>
</feature>
<dbReference type="CDD" id="cd19877">
    <property type="entry name" value="DSRM_RNAse_III_meta_like"/>
    <property type="match status" value="1"/>
</dbReference>
<dbReference type="SMART" id="SM00535">
    <property type="entry name" value="RIBOc"/>
    <property type="match status" value="2"/>
</dbReference>
<feature type="region of interest" description="Disordered" evidence="6">
    <location>
        <begin position="1210"/>
        <end position="1235"/>
    </location>
</feature>
<dbReference type="Proteomes" id="UP000822476">
    <property type="component" value="Unassembled WGS sequence"/>
</dbReference>
<evidence type="ECO:0000256" key="5">
    <source>
        <dbReference type="PROSITE-ProRule" id="PRU00266"/>
    </source>
</evidence>
<name>A0A8S9Y854_9TREM</name>
<feature type="region of interest" description="Disordered" evidence="6">
    <location>
        <begin position="227"/>
        <end position="271"/>
    </location>
</feature>
<feature type="region of interest" description="Disordered" evidence="6">
    <location>
        <begin position="414"/>
        <end position="457"/>
    </location>
</feature>
<feature type="domain" description="DRBM" evidence="7">
    <location>
        <begin position="1271"/>
        <end position="1345"/>
    </location>
</feature>
<evidence type="ECO:0000256" key="3">
    <source>
        <dbReference type="ARBA" id="ARBA00022801"/>
    </source>
</evidence>
<protein>
    <recommendedName>
        <fullName evidence="11">Drosha</fullName>
    </recommendedName>
</protein>
<feature type="domain" description="RNase III" evidence="8">
    <location>
        <begin position="874"/>
        <end position="1055"/>
    </location>
</feature>
<keyword evidence="1" id="KW-0540">Nuclease</keyword>
<evidence type="ECO:0000259" key="8">
    <source>
        <dbReference type="PROSITE" id="PS50142"/>
    </source>
</evidence>
<feature type="compositionally biased region" description="Polar residues" evidence="6">
    <location>
        <begin position="1476"/>
        <end position="1490"/>
    </location>
</feature>
<feature type="domain" description="RNase III" evidence="8">
    <location>
        <begin position="1107"/>
        <end position="1258"/>
    </location>
</feature>
<dbReference type="GO" id="GO:0031053">
    <property type="term" value="P:primary miRNA processing"/>
    <property type="evidence" value="ECO:0007669"/>
    <property type="project" value="TreeGrafter"/>
</dbReference>
<dbReference type="SMART" id="SM00358">
    <property type="entry name" value="DSRM"/>
    <property type="match status" value="1"/>
</dbReference>
<organism evidence="9 10">
    <name type="scientific">Paragonimus skrjabini miyazakii</name>
    <dbReference type="NCBI Taxonomy" id="59628"/>
    <lineage>
        <taxon>Eukaryota</taxon>
        <taxon>Metazoa</taxon>
        <taxon>Spiralia</taxon>
        <taxon>Lophotrochozoa</taxon>
        <taxon>Platyhelminthes</taxon>
        <taxon>Trematoda</taxon>
        <taxon>Digenea</taxon>
        <taxon>Plagiorchiida</taxon>
        <taxon>Troglotremata</taxon>
        <taxon>Troglotrematidae</taxon>
        <taxon>Paragonimus</taxon>
    </lineage>
</organism>
<comment type="caution">
    <text evidence="9">The sequence shown here is derived from an EMBL/GenBank/DDBJ whole genome shotgun (WGS) entry which is preliminary data.</text>
</comment>
<evidence type="ECO:0008006" key="11">
    <source>
        <dbReference type="Google" id="ProtNLM"/>
    </source>
</evidence>
<dbReference type="GO" id="GO:0003723">
    <property type="term" value="F:RNA binding"/>
    <property type="evidence" value="ECO:0007669"/>
    <property type="project" value="UniProtKB-UniRule"/>
</dbReference>
<feature type="compositionally biased region" description="Basic residues" evidence="6">
    <location>
        <begin position="436"/>
        <end position="450"/>
    </location>
</feature>
<dbReference type="PROSITE" id="PS50142">
    <property type="entry name" value="RNASE_3_2"/>
    <property type="match status" value="2"/>
</dbReference>
<sequence>MSNPCLSRNKNVIFITPEELSKLPAESPLYVLSTEKKQGAIVQPLLSPISSSNAASCCCAGLSIYTQTTSASAGLSIPNMMYLQTPTFSTSSGVVPLPYNCLPPVPNFLPGGQPSTTLAYYPTAVGAPLSYPMNFPCMPSFSMATPYGPPWMQLQPRATSTIPSLGTPGLTAPASFLPSVPIPLTPPTSQLPSTPPLWGRFNLSQPPPALPPVTVASLKIPITVVTTDSQPARSTSTADGLRKDKSSSFRTSSRGSGGDLKSCESVSSPNQKRAELQRYTRLICAPAPDHFIFCSKSGCHYATERLIALEDRFAYEVLGRRSRATAEQPERKPLDRQTWHESKCKQKLQRVVEPDLKHTCSDEGVTKATVDSQVLEPDAFSDMSFDSDDLSNVTGLFTDGDSIHTDFKRMRANSTSDFSSFPSPQAKTNEGGKSSARMHSRKKRKSRKALQHLDDQDQVSLTDDSHVLAGKSQSSIDFRSIGGHSIGQRSIRQQREVAYKLSHPNRLHPDIWHNEPQEFNDGPACACKPKYRIGPLHNQYEGEVLIPSCVQESNNRNRLYHYRVLVSPTTNFVQPNPTVISYKDCDYTFDGFSIFLHYKLDNLPPCQILRFNLLYDMFPVEEDFPELFTVRALDMLTEYIYVELLELLDLSWRPFGVTAGCPVVHLMPRFVRTLSSETPNSESELIGEILPVNAVLEYLLKETLKPVIDVMELSSIQRYNSAQWSSYIAPLRGTLTTFPGKKPAAIRIDQLDRRSLAGEPADGVLIYPLIVHMTYTPMKLSLTREPKYKCVLKNFMKLQYLMMNKPRITPADRSQLAQLANALENMEHSGVHRREITVELSSEGFYRTGIRPDVSQYAINLVSLVSHLRFHKSLESLEMRLGYQFKDKSLLHQALTHPSYRRTNFGTNQDHFQNSLVSCGPRILEYGDKLQLYKAWRKKGLTKMIQVMSVLPKMHEERSNIYGNERLEFLGDAVIEVISSIHLFFMFPDLPEGNLDAYRQAIVQNQHLAELAVRLGIHKFLLYTHSVDFCYDSTFTYARSDAYEALMAAITLDAGLDEVDRIFGAVLFGDEPRIHRVWVRIPPHPLQAQFPDGDRSWAVNVPMLKKLTTLEDNLGITFKHLRVLARSMTIRKTGFNFYTLGDNQRLEFLGDSLLKYVSTNYLFRHFPRHHEGHLSLLKNSLVNKYTQAAVCSELGLDQYVIRREDNSFDKANANNPTDRSVASIPKSGKTSASAPSQNVKYRADLLEAFIGALFVDKDLVWVERFCQEWNDAKSKLQQCCLTFRSLHEDPEIAHYKVLEHSGPTNQRTYLVGVYFRGQRLATASGRSVQQAQMEAAKQALEIHQDTFRQLDFQRSVISRRYKQPYIDKMLDHVQNWDERLVDYFVSDCNEASCVSPSRSVVRTSNRSKSANDFVDLLQTDRHHDVCTDRSVCDSARNNDRSRSRPQWNERSMDSTRFGWEMEEGEIDDDDEDDANADNSHIYFSSDSNSEVMDVESDKEEDNEPTAMLPSGTLADLFRGRKAK</sequence>
<dbReference type="GO" id="GO:0031054">
    <property type="term" value="P:pre-miRNA processing"/>
    <property type="evidence" value="ECO:0007669"/>
    <property type="project" value="InterPro"/>
</dbReference>
<dbReference type="PROSITE" id="PS00517">
    <property type="entry name" value="RNASE_3_1"/>
    <property type="match status" value="2"/>
</dbReference>
<dbReference type="Pfam" id="PF00636">
    <property type="entry name" value="Ribonuclease_3"/>
    <property type="match status" value="2"/>
</dbReference>
<evidence type="ECO:0000256" key="1">
    <source>
        <dbReference type="ARBA" id="ARBA00022722"/>
    </source>
</evidence>
<dbReference type="Pfam" id="PF00035">
    <property type="entry name" value="dsrm"/>
    <property type="match status" value="1"/>
</dbReference>
<evidence type="ECO:0000259" key="7">
    <source>
        <dbReference type="PROSITE" id="PS50137"/>
    </source>
</evidence>
<dbReference type="InterPro" id="IPR000999">
    <property type="entry name" value="RNase_III_dom"/>
</dbReference>
<feature type="compositionally biased region" description="Polar residues" evidence="6">
    <location>
        <begin position="414"/>
        <end position="432"/>
    </location>
</feature>
<dbReference type="OrthoDB" id="67027at2759"/>
<dbReference type="PROSITE" id="PS50137">
    <property type="entry name" value="DS_RBD"/>
    <property type="match status" value="1"/>
</dbReference>
<dbReference type="EMBL" id="JTDE01022245">
    <property type="protein sequence ID" value="KAF7231886.1"/>
    <property type="molecule type" value="Genomic_DNA"/>
</dbReference>